<comment type="similarity">
    <text evidence="2 11">Belongs to the folylpolyglutamate synthase family.</text>
</comment>
<evidence type="ECO:0000256" key="7">
    <source>
        <dbReference type="ARBA" id="ARBA00022840"/>
    </source>
</evidence>
<keyword evidence="6 11" id="KW-0547">Nucleotide-binding</keyword>
<keyword evidence="8" id="KW-0460">Magnesium</keyword>
<dbReference type="EMBL" id="CP071444">
    <property type="protein sequence ID" value="QSX08371.1"/>
    <property type="molecule type" value="Genomic_DNA"/>
</dbReference>
<dbReference type="GO" id="GO:0005524">
    <property type="term" value="F:ATP binding"/>
    <property type="evidence" value="ECO:0007669"/>
    <property type="project" value="UniProtKB-KW"/>
</dbReference>
<evidence type="ECO:0000256" key="3">
    <source>
        <dbReference type="ARBA" id="ARBA00013025"/>
    </source>
</evidence>
<dbReference type="InterPro" id="IPR036565">
    <property type="entry name" value="Mur-like_cat_sf"/>
</dbReference>
<dbReference type="AlphaFoldDB" id="A0A974XLX7"/>
<dbReference type="InterPro" id="IPR004101">
    <property type="entry name" value="Mur_ligase_C"/>
</dbReference>
<keyword evidence="5" id="KW-0479">Metal-binding</keyword>
<dbReference type="InterPro" id="IPR018109">
    <property type="entry name" value="Folylpolyglutamate_synth_CS"/>
</dbReference>
<gene>
    <name evidence="14" type="ORF">J0B03_11360</name>
</gene>
<dbReference type="Proteomes" id="UP000663499">
    <property type="component" value="Chromosome"/>
</dbReference>
<evidence type="ECO:0000259" key="13">
    <source>
        <dbReference type="Pfam" id="PF08245"/>
    </source>
</evidence>
<dbReference type="KEGG" id="alka:J0B03_11360"/>
<evidence type="ECO:0000256" key="8">
    <source>
        <dbReference type="ARBA" id="ARBA00022842"/>
    </source>
</evidence>
<dbReference type="PROSITE" id="PS01012">
    <property type="entry name" value="FOLYLPOLYGLU_SYNT_2"/>
    <property type="match status" value="1"/>
</dbReference>
<dbReference type="RefSeq" id="WP_207299713.1">
    <property type="nucleotide sequence ID" value="NZ_CP071444.1"/>
</dbReference>
<evidence type="ECO:0000259" key="12">
    <source>
        <dbReference type="Pfam" id="PF02875"/>
    </source>
</evidence>
<evidence type="ECO:0000256" key="4">
    <source>
        <dbReference type="ARBA" id="ARBA00022598"/>
    </source>
</evidence>
<comment type="catalytic activity">
    <reaction evidence="10">
        <text>(6S)-5,6,7,8-tetrahydrofolyl-(gamma-L-Glu)(n) + L-glutamate + ATP = (6S)-5,6,7,8-tetrahydrofolyl-(gamma-L-Glu)(n+1) + ADP + phosphate + H(+)</text>
        <dbReference type="Rhea" id="RHEA:10580"/>
        <dbReference type="Rhea" id="RHEA-COMP:14738"/>
        <dbReference type="Rhea" id="RHEA-COMP:14740"/>
        <dbReference type="ChEBI" id="CHEBI:15378"/>
        <dbReference type="ChEBI" id="CHEBI:29985"/>
        <dbReference type="ChEBI" id="CHEBI:30616"/>
        <dbReference type="ChEBI" id="CHEBI:43474"/>
        <dbReference type="ChEBI" id="CHEBI:141005"/>
        <dbReference type="ChEBI" id="CHEBI:456216"/>
        <dbReference type="EC" id="6.3.2.17"/>
    </reaction>
</comment>
<evidence type="ECO:0000256" key="1">
    <source>
        <dbReference type="ARBA" id="ARBA00001946"/>
    </source>
</evidence>
<reference evidence="14" key="1">
    <citation type="submission" date="2021-03" db="EMBL/GenBank/DDBJ databases">
        <title>Alkalibacter marinus sp. nov., isolated from tidal flat sediment.</title>
        <authorList>
            <person name="Namirimu T."/>
            <person name="Yang J.-A."/>
            <person name="Yang S.-H."/>
            <person name="Kim Y.-J."/>
            <person name="Kwon K.K."/>
        </authorList>
    </citation>
    <scope>NUCLEOTIDE SEQUENCE</scope>
    <source>
        <strain evidence="14">ES005</strain>
    </source>
</reference>
<dbReference type="SUPFAM" id="SSF53244">
    <property type="entry name" value="MurD-like peptide ligases, peptide-binding domain"/>
    <property type="match status" value="1"/>
</dbReference>
<keyword evidence="4 11" id="KW-0436">Ligase</keyword>
<evidence type="ECO:0000313" key="15">
    <source>
        <dbReference type="Proteomes" id="UP000663499"/>
    </source>
</evidence>
<keyword evidence="7 11" id="KW-0067">ATP-binding</keyword>
<evidence type="ECO:0000256" key="2">
    <source>
        <dbReference type="ARBA" id="ARBA00008276"/>
    </source>
</evidence>
<evidence type="ECO:0000256" key="10">
    <source>
        <dbReference type="ARBA" id="ARBA00047493"/>
    </source>
</evidence>
<dbReference type="GO" id="GO:0005737">
    <property type="term" value="C:cytoplasm"/>
    <property type="evidence" value="ECO:0007669"/>
    <property type="project" value="TreeGrafter"/>
</dbReference>
<dbReference type="GO" id="GO:0008841">
    <property type="term" value="F:dihydrofolate synthase activity"/>
    <property type="evidence" value="ECO:0007669"/>
    <property type="project" value="TreeGrafter"/>
</dbReference>
<evidence type="ECO:0000256" key="11">
    <source>
        <dbReference type="PIRNR" id="PIRNR001563"/>
    </source>
</evidence>
<dbReference type="EC" id="6.3.2.17" evidence="3"/>
<evidence type="ECO:0000256" key="9">
    <source>
        <dbReference type="ARBA" id="ARBA00030592"/>
    </source>
</evidence>
<dbReference type="PANTHER" id="PTHR11136:SF0">
    <property type="entry name" value="DIHYDROFOLATE SYNTHETASE-RELATED"/>
    <property type="match status" value="1"/>
</dbReference>
<dbReference type="NCBIfam" id="TIGR01499">
    <property type="entry name" value="folC"/>
    <property type="match status" value="1"/>
</dbReference>
<dbReference type="InterPro" id="IPR013221">
    <property type="entry name" value="Mur_ligase_cen"/>
</dbReference>
<dbReference type="Gene3D" id="3.40.1190.10">
    <property type="entry name" value="Mur-like, catalytic domain"/>
    <property type="match status" value="1"/>
</dbReference>
<dbReference type="GO" id="GO:0004326">
    <property type="term" value="F:tetrahydrofolylpolyglutamate synthase activity"/>
    <property type="evidence" value="ECO:0007669"/>
    <property type="project" value="UniProtKB-EC"/>
</dbReference>
<accession>A0A974XLX7</accession>
<comment type="cofactor">
    <cofactor evidence="1">
        <name>Mg(2+)</name>
        <dbReference type="ChEBI" id="CHEBI:18420"/>
    </cofactor>
</comment>
<dbReference type="GO" id="GO:0046872">
    <property type="term" value="F:metal ion binding"/>
    <property type="evidence" value="ECO:0007669"/>
    <property type="project" value="UniProtKB-KW"/>
</dbReference>
<feature type="domain" description="Mur ligase central" evidence="13">
    <location>
        <begin position="44"/>
        <end position="272"/>
    </location>
</feature>
<dbReference type="PIRSF" id="PIRSF001563">
    <property type="entry name" value="Folylpolyglu_synth"/>
    <property type="match status" value="1"/>
</dbReference>
<dbReference type="InterPro" id="IPR001645">
    <property type="entry name" value="Folylpolyglutamate_synth"/>
</dbReference>
<feature type="domain" description="Mur ligase C-terminal" evidence="12">
    <location>
        <begin position="299"/>
        <end position="415"/>
    </location>
</feature>
<dbReference type="Pfam" id="PF08245">
    <property type="entry name" value="Mur_ligase_M"/>
    <property type="match status" value="1"/>
</dbReference>
<dbReference type="Pfam" id="PF02875">
    <property type="entry name" value="Mur_ligase_C"/>
    <property type="match status" value="1"/>
</dbReference>
<evidence type="ECO:0000256" key="5">
    <source>
        <dbReference type="ARBA" id="ARBA00022723"/>
    </source>
</evidence>
<sequence length="433" mass="48030">MNYQEALDYISETYKFGVKLGLENIRILLNELGDPQDKMKYVHVAGTNGKGSTAHMIHYTLKESGYKTGLFISPFLEEFTERIQIDGVKIDKDRLGEVTSTIKDAVGRMMKNGHPSPSEFEVVTAIGFQYFYEENVEIVVLEVGMGGRLDATNVIKAPEVSIITTIGMDHTDYLGDTVEKIAFEKAGIIKDGCPVVIYPQEQSVMDVLIQECEKKQAPYRIPDFGYVTSIRSDLSGQLLRYSNEKSPWHSMEFKLPLLGDHQIYNSTVALSALEVLKEKGFAITTDAVQRGMDTLKFTGRFEKISEDPLVIIDGAHNVNGFEALAKTLDKYLNRKLNVVIGILGDKDYDTMLRTILPYVEKFYTVTPDSDRALSAEALASYIETELSAPALPLADAMEGAKLALSAPKEEATLFVGSLYMIGEARTALKSLLA</sequence>
<keyword evidence="15" id="KW-1185">Reference proteome</keyword>
<name>A0A974XLX7_9FIRM</name>
<dbReference type="InterPro" id="IPR036615">
    <property type="entry name" value="Mur_ligase_C_dom_sf"/>
</dbReference>
<proteinExistence type="inferred from homology"/>
<dbReference type="Gene3D" id="3.90.190.20">
    <property type="entry name" value="Mur ligase, C-terminal domain"/>
    <property type="match status" value="1"/>
</dbReference>
<protein>
    <recommendedName>
        <fullName evidence="3">tetrahydrofolate synthase</fullName>
        <ecNumber evidence="3">6.3.2.17</ecNumber>
    </recommendedName>
    <alternativeName>
        <fullName evidence="9">Tetrahydrofolylpolyglutamate synthase</fullName>
    </alternativeName>
</protein>
<organism evidence="14 15">
    <name type="scientific">Alkalibacter rhizosphaerae</name>
    <dbReference type="NCBI Taxonomy" id="2815577"/>
    <lineage>
        <taxon>Bacteria</taxon>
        <taxon>Bacillati</taxon>
        <taxon>Bacillota</taxon>
        <taxon>Clostridia</taxon>
        <taxon>Eubacteriales</taxon>
        <taxon>Eubacteriaceae</taxon>
        <taxon>Alkalibacter</taxon>
    </lineage>
</organism>
<dbReference type="SUPFAM" id="SSF53623">
    <property type="entry name" value="MurD-like peptide ligases, catalytic domain"/>
    <property type="match status" value="1"/>
</dbReference>
<dbReference type="PANTHER" id="PTHR11136">
    <property type="entry name" value="FOLYLPOLYGLUTAMATE SYNTHASE-RELATED"/>
    <property type="match status" value="1"/>
</dbReference>
<evidence type="ECO:0000313" key="14">
    <source>
        <dbReference type="EMBL" id="QSX08371.1"/>
    </source>
</evidence>
<dbReference type="FunFam" id="3.40.1190.10:FF:000011">
    <property type="entry name" value="Folylpolyglutamate synthase/dihydrofolate synthase"/>
    <property type="match status" value="1"/>
</dbReference>
<evidence type="ECO:0000256" key="6">
    <source>
        <dbReference type="ARBA" id="ARBA00022741"/>
    </source>
</evidence>